<dbReference type="PATRIC" id="fig|217031.6.peg.2004"/>
<keyword evidence="9 13" id="KW-1133">Transmembrane helix</keyword>
<dbReference type="Pfam" id="PF01554">
    <property type="entry name" value="MatE"/>
    <property type="match status" value="2"/>
</dbReference>
<feature type="transmembrane region" description="Helical" evidence="13">
    <location>
        <begin position="316"/>
        <end position="339"/>
    </location>
</feature>
<feature type="transmembrane region" description="Helical" evidence="13">
    <location>
        <begin position="286"/>
        <end position="304"/>
    </location>
</feature>
<dbReference type="InterPro" id="IPR002528">
    <property type="entry name" value="MATE_fam"/>
</dbReference>
<dbReference type="GO" id="GO:0042910">
    <property type="term" value="F:xenobiotic transmembrane transporter activity"/>
    <property type="evidence" value="ECO:0007669"/>
    <property type="project" value="InterPro"/>
</dbReference>
<dbReference type="PANTHER" id="PTHR43298">
    <property type="entry name" value="MULTIDRUG RESISTANCE PROTEIN NORM-RELATED"/>
    <property type="match status" value="1"/>
</dbReference>
<dbReference type="CDD" id="cd13131">
    <property type="entry name" value="MATE_NorM_like"/>
    <property type="match status" value="1"/>
</dbReference>
<evidence type="ECO:0000256" key="3">
    <source>
        <dbReference type="ARBA" id="ARBA00010199"/>
    </source>
</evidence>
<organism evidence="14 15">
    <name type="scientific">Lederbergia galactosidilytica</name>
    <dbReference type="NCBI Taxonomy" id="217031"/>
    <lineage>
        <taxon>Bacteria</taxon>
        <taxon>Bacillati</taxon>
        <taxon>Bacillota</taxon>
        <taxon>Bacilli</taxon>
        <taxon>Bacillales</taxon>
        <taxon>Bacillaceae</taxon>
        <taxon>Lederbergia</taxon>
    </lineage>
</organism>
<feature type="transmembrane region" description="Helical" evidence="13">
    <location>
        <begin position="241"/>
        <end position="266"/>
    </location>
</feature>
<dbReference type="EMBL" id="LDJR01000041">
    <property type="protein sequence ID" value="OAK72241.1"/>
    <property type="molecule type" value="Genomic_DNA"/>
</dbReference>
<evidence type="ECO:0000256" key="9">
    <source>
        <dbReference type="ARBA" id="ARBA00022989"/>
    </source>
</evidence>
<feature type="transmembrane region" description="Helical" evidence="13">
    <location>
        <begin position="133"/>
        <end position="150"/>
    </location>
</feature>
<dbReference type="GO" id="GO:0005886">
    <property type="term" value="C:plasma membrane"/>
    <property type="evidence" value="ECO:0007669"/>
    <property type="project" value="UniProtKB-SubCell"/>
</dbReference>
<dbReference type="InterPro" id="IPR048279">
    <property type="entry name" value="MdtK-like"/>
</dbReference>
<feature type="transmembrane region" description="Helical" evidence="13">
    <location>
        <begin position="162"/>
        <end position="182"/>
    </location>
</feature>
<evidence type="ECO:0000256" key="8">
    <source>
        <dbReference type="ARBA" id="ARBA00022692"/>
    </source>
</evidence>
<sequence>MEQTFTQVEKIKQLWIIFTPILITQLAMFSMSFFDIMMTGKYAAHHLAGVAVGSSLWVPISTGIGGILLSITPIVSHFIGANQKKNVSFSVLQGVYTAIGLALLIILIGGFSINPILNAMNLEYDVRYVAKSYLVSISIGVIPLFIYNTLRSFIDALGKTKVSMFITLMTLPINLILNYLLIFGKLGFPEFGGIGAGIASAITYWIVTIIAIVFIHTQEPFTKFKVFHNLPRVSFKKWKEILQFGIPIGLSIFIETSIFSAVTLFMSKYGTIVIASHQAALNFTSFLYMIPLSISMALTILVSYETGAKRFKDAHSYSFLGITIGVSISFITGVLLIIFKNKIALLYSSEPEVIALTSRFLLFGAFFQLSDAIQAPIQGALRGYKDVRVTFIMAIISFWIIGLPLGFILANFTILEPFGYWVSLIIGLAIGALTLTARLLYVQKKQLIEQGQHNISV</sequence>
<dbReference type="PIRSF" id="PIRSF006603">
    <property type="entry name" value="DinF"/>
    <property type="match status" value="1"/>
</dbReference>
<protein>
    <recommendedName>
        <fullName evidence="4">Probable multidrug resistance protein NorM</fullName>
    </recommendedName>
    <alternativeName>
        <fullName evidence="12">Multidrug-efflux transporter</fullName>
    </alternativeName>
</protein>
<comment type="subcellular location">
    <subcellularLocation>
        <location evidence="2">Cell membrane</location>
        <topology evidence="2">Multi-pass membrane protein</topology>
    </subcellularLocation>
</comment>
<keyword evidence="5" id="KW-0813">Transport</keyword>
<evidence type="ECO:0000256" key="2">
    <source>
        <dbReference type="ARBA" id="ARBA00004651"/>
    </source>
</evidence>
<evidence type="ECO:0000256" key="12">
    <source>
        <dbReference type="ARBA" id="ARBA00031636"/>
    </source>
</evidence>
<gene>
    <name evidence="14" type="ORF">ABB05_09440</name>
</gene>
<evidence type="ECO:0000256" key="4">
    <source>
        <dbReference type="ARBA" id="ARBA00020268"/>
    </source>
</evidence>
<feature type="transmembrane region" description="Helical" evidence="13">
    <location>
        <begin position="91"/>
        <end position="113"/>
    </location>
</feature>
<evidence type="ECO:0000256" key="11">
    <source>
        <dbReference type="ARBA" id="ARBA00023136"/>
    </source>
</evidence>
<dbReference type="AlphaFoldDB" id="A0A177ZWG0"/>
<feature type="transmembrane region" description="Helical" evidence="13">
    <location>
        <begin position="389"/>
        <end position="412"/>
    </location>
</feature>
<dbReference type="InterPro" id="IPR050222">
    <property type="entry name" value="MATE_MdtK"/>
</dbReference>
<keyword evidence="11 13" id="KW-0472">Membrane</keyword>
<evidence type="ECO:0000256" key="5">
    <source>
        <dbReference type="ARBA" id="ARBA00022448"/>
    </source>
</evidence>
<dbReference type="GO" id="GO:0006811">
    <property type="term" value="P:monoatomic ion transport"/>
    <property type="evidence" value="ECO:0007669"/>
    <property type="project" value="UniProtKB-KW"/>
</dbReference>
<reference evidence="14 15" key="1">
    <citation type="submission" date="2015-05" db="EMBL/GenBank/DDBJ databases">
        <title>Comparison of genome.</title>
        <authorList>
            <person name="Zheng Z."/>
            <person name="Sun M."/>
        </authorList>
    </citation>
    <scope>NUCLEOTIDE SEQUENCE [LARGE SCALE GENOMIC DNA]</scope>
    <source>
        <strain evidence="14 15">G25-74</strain>
    </source>
</reference>
<accession>A0A177ZWG0</accession>
<proteinExistence type="inferred from homology"/>
<evidence type="ECO:0000313" key="15">
    <source>
        <dbReference type="Proteomes" id="UP000077881"/>
    </source>
</evidence>
<comment type="function">
    <text evidence="1">Multidrug efflux pump.</text>
</comment>
<evidence type="ECO:0000256" key="7">
    <source>
        <dbReference type="ARBA" id="ARBA00022475"/>
    </source>
</evidence>
<keyword evidence="15" id="KW-1185">Reference proteome</keyword>
<dbReference type="STRING" id="217031.ABB05_09440"/>
<dbReference type="RefSeq" id="WP_064468010.1">
    <property type="nucleotide sequence ID" value="NZ_LDJR01000041.1"/>
</dbReference>
<feature type="transmembrane region" description="Helical" evidence="13">
    <location>
        <begin position="418"/>
        <end position="441"/>
    </location>
</feature>
<feature type="transmembrane region" description="Helical" evidence="13">
    <location>
        <begin position="14"/>
        <end position="36"/>
    </location>
</feature>
<keyword evidence="10" id="KW-0406">Ion transport</keyword>
<dbReference type="PANTHER" id="PTHR43298:SF2">
    <property type="entry name" value="FMN_FAD EXPORTER YEEO-RELATED"/>
    <property type="match status" value="1"/>
</dbReference>
<keyword evidence="7" id="KW-1003">Cell membrane</keyword>
<dbReference type="OrthoDB" id="9780160at2"/>
<dbReference type="GO" id="GO:0015297">
    <property type="term" value="F:antiporter activity"/>
    <property type="evidence" value="ECO:0007669"/>
    <property type="project" value="UniProtKB-KW"/>
</dbReference>
<name>A0A177ZWG0_9BACI</name>
<keyword evidence="6" id="KW-0050">Antiport</keyword>
<feature type="transmembrane region" description="Helical" evidence="13">
    <location>
        <begin position="359"/>
        <end position="377"/>
    </location>
</feature>
<evidence type="ECO:0000313" key="14">
    <source>
        <dbReference type="EMBL" id="OAK72241.1"/>
    </source>
</evidence>
<evidence type="ECO:0000256" key="10">
    <source>
        <dbReference type="ARBA" id="ARBA00023065"/>
    </source>
</evidence>
<keyword evidence="8 13" id="KW-0812">Transmembrane</keyword>
<comment type="similarity">
    <text evidence="3">Belongs to the multi antimicrobial extrusion (MATE) (TC 2.A.66.1) family.</text>
</comment>
<dbReference type="NCBIfam" id="TIGR00797">
    <property type="entry name" value="matE"/>
    <property type="match status" value="1"/>
</dbReference>
<dbReference type="Proteomes" id="UP000077881">
    <property type="component" value="Unassembled WGS sequence"/>
</dbReference>
<comment type="caution">
    <text evidence="14">The sequence shown here is derived from an EMBL/GenBank/DDBJ whole genome shotgun (WGS) entry which is preliminary data.</text>
</comment>
<feature type="transmembrane region" description="Helical" evidence="13">
    <location>
        <begin position="194"/>
        <end position="215"/>
    </location>
</feature>
<evidence type="ECO:0000256" key="13">
    <source>
        <dbReference type="SAM" id="Phobius"/>
    </source>
</evidence>
<feature type="transmembrane region" description="Helical" evidence="13">
    <location>
        <begin position="56"/>
        <end position="79"/>
    </location>
</feature>
<evidence type="ECO:0000256" key="1">
    <source>
        <dbReference type="ARBA" id="ARBA00003408"/>
    </source>
</evidence>
<evidence type="ECO:0000256" key="6">
    <source>
        <dbReference type="ARBA" id="ARBA00022449"/>
    </source>
</evidence>